<proteinExistence type="predicted"/>
<sequence length="117" mass="13475">MSKLKKKAAVGVERDLNCDLKNGKALLNELLLIHKDGIIYCFREENEVNISDGDNYDIEFRFEEPMPAEYKNLTSNERYHEGRSLYELGNAVGVELFLVNDYLNTLAIKKMNLMGKK</sequence>
<protein>
    <submittedName>
        <fullName evidence="2">Uma2 domain-containing protein</fullName>
    </submittedName>
</protein>
<evidence type="ECO:0000313" key="1">
    <source>
        <dbReference type="Proteomes" id="UP000095286"/>
    </source>
</evidence>
<dbReference type="Proteomes" id="UP000095286">
    <property type="component" value="Unplaced"/>
</dbReference>
<reference evidence="2" key="1">
    <citation type="submission" date="2016-11" db="UniProtKB">
        <authorList>
            <consortium name="WormBaseParasite"/>
        </authorList>
    </citation>
    <scope>IDENTIFICATION</scope>
    <source>
        <strain evidence="2">KR3021</strain>
    </source>
</reference>
<dbReference type="WBParaSite" id="RSKR_0001126600.1">
    <property type="protein sequence ID" value="RSKR_0001126600.1"/>
    <property type="gene ID" value="RSKR_0001126600"/>
</dbReference>
<evidence type="ECO:0000313" key="2">
    <source>
        <dbReference type="WBParaSite" id="RSKR_0001126600.1"/>
    </source>
</evidence>
<accession>A0AC35UFK2</accession>
<name>A0AC35UFK2_9BILA</name>
<organism evidence="1 2">
    <name type="scientific">Rhabditophanes sp. KR3021</name>
    <dbReference type="NCBI Taxonomy" id="114890"/>
    <lineage>
        <taxon>Eukaryota</taxon>
        <taxon>Metazoa</taxon>
        <taxon>Ecdysozoa</taxon>
        <taxon>Nematoda</taxon>
        <taxon>Chromadorea</taxon>
        <taxon>Rhabditida</taxon>
        <taxon>Tylenchina</taxon>
        <taxon>Panagrolaimomorpha</taxon>
        <taxon>Strongyloidoidea</taxon>
        <taxon>Alloionematidae</taxon>
        <taxon>Rhabditophanes</taxon>
    </lineage>
</organism>